<feature type="transmembrane region" description="Helical" evidence="1">
    <location>
        <begin position="90"/>
        <end position="119"/>
    </location>
</feature>
<accession>A0A0F7VJL5</accession>
<proteinExistence type="predicted"/>
<keyword evidence="1" id="KW-1133">Transmembrane helix</keyword>
<dbReference type="AlphaFoldDB" id="A0A0F7VJL5"/>
<sequence length="123" mass="13737">MAEKHWGKSSSATHQHDVKGGGCVSQVLLSFVALVIESLNLQEDDRRTRGGTNLPRCELELRKVIIVMINFDSGLWTLQRKVMSSSLLPAFFPVPFLLPAPSSLGNIFHIFCLCFLSYLPSFQ</sequence>
<keyword evidence="3" id="KW-1185">Reference proteome</keyword>
<dbReference type="Proteomes" id="UP000042958">
    <property type="component" value="Unassembled WGS sequence"/>
</dbReference>
<keyword evidence="1" id="KW-0812">Transmembrane</keyword>
<evidence type="ECO:0000313" key="2">
    <source>
        <dbReference type="EMBL" id="CEO60107.1"/>
    </source>
</evidence>
<reference evidence="3" key="1">
    <citation type="journal article" date="2015" name="Genome Announc.">
        <title>Draft genome sequence of the fungus Penicillium brasilianum MG11.</title>
        <authorList>
            <person name="Horn F."/>
            <person name="Linde J."/>
            <person name="Mattern D.J."/>
            <person name="Walther G."/>
            <person name="Guthke R."/>
            <person name="Brakhage A.A."/>
            <person name="Valiante V."/>
        </authorList>
    </citation>
    <scope>NUCLEOTIDE SEQUENCE [LARGE SCALE GENOMIC DNA]</scope>
    <source>
        <strain evidence="3">MG11</strain>
    </source>
</reference>
<evidence type="ECO:0000256" key="1">
    <source>
        <dbReference type="SAM" id="Phobius"/>
    </source>
</evidence>
<organism evidence="2 3">
    <name type="scientific">Penicillium brasilianum</name>
    <dbReference type="NCBI Taxonomy" id="104259"/>
    <lineage>
        <taxon>Eukaryota</taxon>
        <taxon>Fungi</taxon>
        <taxon>Dikarya</taxon>
        <taxon>Ascomycota</taxon>
        <taxon>Pezizomycotina</taxon>
        <taxon>Eurotiomycetes</taxon>
        <taxon>Eurotiomycetidae</taxon>
        <taxon>Eurotiales</taxon>
        <taxon>Aspergillaceae</taxon>
        <taxon>Penicillium</taxon>
    </lineage>
</organism>
<gene>
    <name evidence="2" type="ORF">PMG11_04748</name>
</gene>
<name>A0A0F7VJL5_PENBI</name>
<dbReference type="EMBL" id="CDHK01000004">
    <property type="protein sequence ID" value="CEO60107.1"/>
    <property type="molecule type" value="Genomic_DNA"/>
</dbReference>
<keyword evidence="1" id="KW-0472">Membrane</keyword>
<evidence type="ECO:0000313" key="3">
    <source>
        <dbReference type="Proteomes" id="UP000042958"/>
    </source>
</evidence>
<protein>
    <submittedName>
        <fullName evidence="2">Uncharacterized protein</fullName>
    </submittedName>
</protein>